<gene>
    <name evidence="2" type="ORF">HF526_08770</name>
</gene>
<comment type="caution">
    <text evidence="2">The sequence shown here is derived from an EMBL/GenBank/DDBJ whole genome shotgun (WGS) entry which is preliminary data.</text>
</comment>
<evidence type="ECO:0000313" key="3">
    <source>
        <dbReference type="Proteomes" id="UP000820669"/>
    </source>
</evidence>
<reference evidence="2 3" key="1">
    <citation type="submission" date="2020-04" db="EMBL/GenBank/DDBJ databases">
        <authorList>
            <person name="Klaysubun C."/>
            <person name="Duangmal K."/>
            <person name="Lipun K."/>
        </authorList>
    </citation>
    <scope>NUCLEOTIDE SEQUENCE [LARGE SCALE GENOMIC DNA]</scope>
    <source>
        <strain evidence="2 3">K10HN5</strain>
    </source>
</reference>
<feature type="region of interest" description="Disordered" evidence="1">
    <location>
        <begin position="1"/>
        <end position="32"/>
    </location>
</feature>
<dbReference type="EMBL" id="JAAXLA010000011">
    <property type="protein sequence ID" value="NMH97400.1"/>
    <property type="molecule type" value="Genomic_DNA"/>
</dbReference>
<organism evidence="2 3">
    <name type="scientific">Pseudonocardia acidicola</name>
    <dbReference type="NCBI Taxonomy" id="2724939"/>
    <lineage>
        <taxon>Bacteria</taxon>
        <taxon>Bacillati</taxon>
        <taxon>Actinomycetota</taxon>
        <taxon>Actinomycetes</taxon>
        <taxon>Pseudonocardiales</taxon>
        <taxon>Pseudonocardiaceae</taxon>
        <taxon>Pseudonocardia</taxon>
    </lineage>
</organism>
<evidence type="ECO:0000313" key="2">
    <source>
        <dbReference type="EMBL" id="NMH97400.1"/>
    </source>
</evidence>
<accession>A0ABX1S756</accession>
<dbReference type="Proteomes" id="UP000820669">
    <property type="component" value="Unassembled WGS sequence"/>
</dbReference>
<feature type="compositionally biased region" description="Basic residues" evidence="1">
    <location>
        <begin position="267"/>
        <end position="277"/>
    </location>
</feature>
<feature type="compositionally biased region" description="Low complexity" evidence="1">
    <location>
        <begin position="7"/>
        <end position="25"/>
    </location>
</feature>
<feature type="region of interest" description="Disordered" evidence="1">
    <location>
        <begin position="253"/>
        <end position="277"/>
    </location>
</feature>
<evidence type="ECO:0000256" key="1">
    <source>
        <dbReference type="SAM" id="MobiDB-lite"/>
    </source>
</evidence>
<name>A0ABX1S756_9PSEU</name>
<protein>
    <submittedName>
        <fullName evidence="2">Uncharacterized protein</fullName>
    </submittedName>
</protein>
<dbReference type="RefSeq" id="WP_169380840.1">
    <property type="nucleotide sequence ID" value="NZ_JAAXLA010000011.1"/>
</dbReference>
<keyword evidence="3" id="KW-1185">Reference proteome</keyword>
<sequence length="277" mass="29675">MSDLIPHHPSAAPAPAPAGANRQPAVPDGPLRAHWTHHVDRLGWEVMPLPALRLLADAGLCALQPVASWATKAGVRNRGPAGYTHDIEAWWIDQRAFLTVQARRPVAPEQPGSRRFRPTGGPWVASVQVHPLTVSDIATQRWNRPPGGGAAAGAAAAASARYTSAPWEILPAAIRQRLGPRPTQHGAARRYPDTGGLLEQIVAYHRAGEHLIAVGAERRGGAWPDPETALDSAAWHTTVLEATVGAPTTLELPARAPQGTADDQRRPWRRRLTGTQG</sequence>
<proteinExistence type="predicted"/>